<organism evidence="3 5">
    <name type="scientific">Halapricum hydrolyticum</name>
    <dbReference type="NCBI Taxonomy" id="2979991"/>
    <lineage>
        <taxon>Archaea</taxon>
        <taxon>Methanobacteriati</taxon>
        <taxon>Methanobacteriota</taxon>
        <taxon>Stenosarchaea group</taxon>
        <taxon>Halobacteria</taxon>
        <taxon>Halobacteriales</taxon>
        <taxon>Haloarculaceae</taxon>
        <taxon>Halapricum</taxon>
    </lineage>
</organism>
<comment type="caution">
    <text evidence="3">The sequence shown here is derived from an EMBL/GenBank/DDBJ whole genome shotgun (WGS) entry which is preliminary data.</text>
</comment>
<dbReference type="Proteomes" id="UP001208186">
    <property type="component" value="Unassembled WGS sequence"/>
</dbReference>
<sequence>MISEPRGQQNPVSAVIILIVVAIIVILGIYLFTEFNQTITITGSLAGTGEDLLINAGDALVLAVGGTGIVVAAVLILFRSG</sequence>
<dbReference type="EMBL" id="JAOPKD010000035">
    <property type="protein sequence ID" value="MCU4728597.1"/>
    <property type="molecule type" value="Genomic_DNA"/>
</dbReference>
<feature type="transmembrane region" description="Helical" evidence="1">
    <location>
        <begin position="12"/>
        <end position="32"/>
    </location>
</feature>
<name>A0AAE3LGE5_9EURY</name>
<dbReference type="AlphaFoldDB" id="A0AAE3LGE5"/>
<dbReference type="Proteomes" id="UP001209746">
    <property type="component" value="Unassembled WGS sequence"/>
</dbReference>
<keyword evidence="1" id="KW-0812">Transmembrane</keyword>
<proteinExistence type="predicted"/>
<evidence type="ECO:0000313" key="2">
    <source>
        <dbReference type="EMBL" id="MCU4719680.1"/>
    </source>
</evidence>
<dbReference type="EMBL" id="JAOPKC010000039">
    <property type="protein sequence ID" value="MCU4719680.1"/>
    <property type="molecule type" value="Genomic_DNA"/>
</dbReference>
<keyword evidence="4" id="KW-1185">Reference proteome</keyword>
<evidence type="ECO:0000256" key="1">
    <source>
        <dbReference type="SAM" id="Phobius"/>
    </source>
</evidence>
<evidence type="ECO:0000313" key="4">
    <source>
        <dbReference type="Proteomes" id="UP001208186"/>
    </source>
</evidence>
<gene>
    <name evidence="3" type="ORF">OB914_16745</name>
    <name evidence="2" type="ORF">OB916_16700</name>
</gene>
<accession>A0AAE3LGE5</accession>
<protein>
    <submittedName>
        <fullName evidence="3">Uncharacterized protein</fullName>
    </submittedName>
</protein>
<keyword evidence="1" id="KW-1133">Transmembrane helix</keyword>
<dbReference type="RefSeq" id="WP_315910427.1">
    <property type="nucleotide sequence ID" value="NZ_JAOPKC010000039.1"/>
</dbReference>
<keyword evidence="1" id="KW-0472">Membrane</keyword>
<reference evidence="3" key="1">
    <citation type="submission" date="2023-02" db="EMBL/GenBank/DDBJ databases">
        <title>Enrichment on poylsaccharides allowed isolation of novel metabolic and taxonomic groups of Haloarchaea.</title>
        <authorList>
            <person name="Sorokin D.Y."/>
            <person name="Elcheninov A.G."/>
            <person name="Khizhniak T.V."/>
            <person name="Kolganova T.V."/>
            <person name="Kublanov I.V."/>
        </authorList>
    </citation>
    <scope>NUCLEOTIDE SEQUENCE</scope>
    <source>
        <strain evidence="2 4">HArc-curdl5-1</strain>
        <strain evidence="3">HArc-curdl7</strain>
    </source>
</reference>
<evidence type="ECO:0000313" key="5">
    <source>
        <dbReference type="Proteomes" id="UP001209746"/>
    </source>
</evidence>
<feature type="transmembrane region" description="Helical" evidence="1">
    <location>
        <begin position="52"/>
        <end position="78"/>
    </location>
</feature>
<evidence type="ECO:0000313" key="3">
    <source>
        <dbReference type="EMBL" id="MCU4728597.1"/>
    </source>
</evidence>